<evidence type="ECO:0000256" key="10">
    <source>
        <dbReference type="ARBA" id="ARBA00023065"/>
    </source>
</evidence>
<dbReference type="GO" id="GO:0006874">
    <property type="term" value="P:intracellular calcium ion homeostasis"/>
    <property type="evidence" value="ECO:0007669"/>
    <property type="project" value="TreeGrafter"/>
</dbReference>
<sequence length="396" mass="43442">MARRSSEQVEGEEHLRRYDDAFAAGGWYWPRPQYVWKSICTVLLGGRIKVLLPFGPLAIFGWVFCLTLLGITPLAERLGYATEQIAYYTGPTVGGLLNATFGNATEMMVSIFALKSGMISVIQQSLLGSILSNLLMVLGCAFFVGGIVHRENKVQVFNKAAAIMDSAVLLVGIMVITTVQLVALSTDDAESQLREPGLPLSRFSSCMMLLVYAAYLFFQLKSHHSLYNPILQNQEDVPDVPETSQWEAISWLAILTVCVSVLSEQLVDAIQGASESLHLPTSFINVILVPIAGNSAAYATTIMFAIRDKLDISLAVAIGSSTQIAMFAIPFYVVVGWIVKQPMDLNFQLFETATLFISMLITAYSLQEGRSSYMKGLVLILCYCVVGAGFFLHVDR</sequence>
<dbReference type="InterPro" id="IPR004713">
    <property type="entry name" value="CaH_exchang"/>
</dbReference>
<comment type="caution">
    <text evidence="12">Lacks conserved residue(s) required for the propagation of feature annotation.</text>
</comment>
<feature type="transmembrane region" description="Helical" evidence="12">
    <location>
        <begin position="54"/>
        <end position="75"/>
    </location>
</feature>
<keyword evidence="9 12" id="KW-1133">Transmembrane helix</keyword>
<gene>
    <name evidence="14" type="ORF">LTRI10_LOCUS15904</name>
</gene>
<dbReference type="InterPro" id="IPR004837">
    <property type="entry name" value="NaCa_Exmemb"/>
</dbReference>
<feature type="transmembrane region" description="Helical" evidence="12">
    <location>
        <begin position="197"/>
        <end position="218"/>
    </location>
</feature>
<keyword evidence="10 12" id="KW-0406">Ion transport</keyword>
<feature type="domain" description="Sodium/calcium exchanger membrane region" evidence="13">
    <location>
        <begin position="249"/>
        <end position="386"/>
    </location>
</feature>
<evidence type="ECO:0000256" key="2">
    <source>
        <dbReference type="ARBA" id="ARBA00008248"/>
    </source>
</evidence>
<dbReference type="GO" id="GO:0015369">
    <property type="term" value="F:calcium:proton antiporter activity"/>
    <property type="evidence" value="ECO:0007669"/>
    <property type="project" value="UniProtKB-UniRule"/>
</dbReference>
<dbReference type="GO" id="GO:0009705">
    <property type="term" value="C:plant-type vacuole membrane"/>
    <property type="evidence" value="ECO:0007669"/>
    <property type="project" value="TreeGrafter"/>
</dbReference>
<evidence type="ECO:0000256" key="9">
    <source>
        <dbReference type="ARBA" id="ARBA00022989"/>
    </source>
</evidence>
<dbReference type="NCBIfam" id="TIGR00378">
    <property type="entry name" value="cax"/>
    <property type="match status" value="1"/>
</dbReference>
<evidence type="ECO:0000256" key="7">
    <source>
        <dbReference type="ARBA" id="ARBA00022692"/>
    </source>
</evidence>
<accession>A0AAV2DLZ2</accession>
<comment type="function">
    <text evidence="12">Vacuolar cation/proton exchanger (CAX). Translocates Ca(2+) and other metal ions into vacuoles using the proton gradient formed by H(+)-ATPase and H(+)-pyrophosphatase.</text>
</comment>
<comment type="similarity">
    <text evidence="2">Belongs to the Ca(2+):cation antiporter (CaCA) (TC 2.A.19) family. Cation/proton exchanger (CAX) subfamily.</text>
</comment>
<evidence type="ECO:0000256" key="4">
    <source>
        <dbReference type="ARBA" id="ARBA00022449"/>
    </source>
</evidence>
<feature type="transmembrane region" description="Helical" evidence="12">
    <location>
        <begin position="248"/>
        <end position="270"/>
    </location>
</feature>
<keyword evidence="7 12" id="KW-0812">Transmembrane</keyword>
<name>A0AAV2DLZ2_9ROSI</name>
<feature type="transmembrane region" description="Helical" evidence="12">
    <location>
        <begin position="126"/>
        <end position="148"/>
    </location>
</feature>
<dbReference type="FunFam" id="1.20.1420.30:FF:000008">
    <property type="entry name" value="Vacuolar cation/proton exchanger"/>
    <property type="match status" value="1"/>
</dbReference>
<feature type="transmembrane region" description="Helical" evidence="12">
    <location>
        <begin position="95"/>
        <end position="114"/>
    </location>
</feature>
<evidence type="ECO:0000256" key="6">
    <source>
        <dbReference type="ARBA" id="ARBA00022568"/>
    </source>
</evidence>
<dbReference type="PANTHER" id="PTHR31503">
    <property type="entry name" value="VACUOLAR CALCIUM ION TRANSPORTER"/>
    <property type="match status" value="1"/>
</dbReference>
<dbReference type="NCBIfam" id="TIGR00846">
    <property type="entry name" value="caca2"/>
    <property type="match status" value="1"/>
</dbReference>
<evidence type="ECO:0000256" key="8">
    <source>
        <dbReference type="ARBA" id="ARBA00022837"/>
    </source>
</evidence>
<dbReference type="InterPro" id="IPR004798">
    <property type="entry name" value="CAX-like"/>
</dbReference>
<evidence type="ECO:0000313" key="14">
    <source>
        <dbReference type="EMBL" id="CAL1374011.1"/>
    </source>
</evidence>
<evidence type="ECO:0000313" key="15">
    <source>
        <dbReference type="Proteomes" id="UP001497516"/>
    </source>
</evidence>
<keyword evidence="8 12" id="KW-0106">Calcium</keyword>
<comment type="subcellular location">
    <subcellularLocation>
        <location evidence="1">Vacuole membrane</location>
        <topology evidence="1">Multi-pass membrane protein</topology>
    </subcellularLocation>
</comment>
<dbReference type="PANTHER" id="PTHR31503:SF22">
    <property type="entry name" value="VACUOLAR CALCIUM ION TRANSPORTER"/>
    <property type="match status" value="1"/>
</dbReference>
<proteinExistence type="inferred from homology"/>
<keyword evidence="11 12" id="KW-0472">Membrane</keyword>
<keyword evidence="5 12" id="KW-0926">Vacuole</keyword>
<feature type="transmembrane region" description="Helical" evidence="12">
    <location>
        <begin position="160"/>
        <end position="185"/>
    </location>
</feature>
<keyword evidence="6 12" id="KW-0109">Calcium transport</keyword>
<dbReference type="AlphaFoldDB" id="A0AAV2DLZ2"/>
<organism evidence="14 15">
    <name type="scientific">Linum trigynum</name>
    <dbReference type="NCBI Taxonomy" id="586398"/>
    <lineage>
        <taxon>Eukaryota</taxon>
        <taxon>Viridiplantae</taxon>
        <taxon>Streptophyta</taxon>
        <taxon>Embryophyta</taxon>
        <taxon>Tracheophyta</taxon>
        <taxon>Spermatophyta</taxon>
        <taxon>Magnoliopsida</taxon>
        <taxon>eudicotyledons</taxon>
        <taxon>Gunneridae</taxon>
        <taxon>Pentapetalae</taxon>
        <taxon>rosids</taxon>
        <taxon>fabids</taxon>
        <taxon>Malpighiales</taxon>
        <taxon>Linaceae</taxon>
        <taxon>Linum</taxon>
    </lineage>
</organism>
<evidence type="ECO:0000256" key="12">
    <source>
        <dbReference type="RuleBase" id="RU365028"/>
    </source>
</evidence>
<evidence type="ECO:0000256" key="11">
    <source>
        <dbReference type="ARBA" id="ARBA00023136"/>
    </source>
</evidence>
<evidence type="ECO:0000259" key="13">
    <source>
        <dbReference type="Pfam" id="PF01699"/>
    </source>
</evidence>
<keyword evidence="15" id="KW-1185">Reference proteome</keyword>
<dbReference type="Gene3D" id="1.20.1420.30">
    <property type="entry name" value="NCX, central ion-binding region"/>
    <property type="match status" value="1"/>
</dbReference>
<evidence type="ECO:0000256" key="3">
    <source>
        <dbReference type="ARBA" id="ARBA00022448"/>
    </source>
</evidence>
<protein>
    <recommendedName>
        <fullName evidence="12">Vacuolar cation/proton exchanger</fullName>
    </recommendedName>
</protein>
<evidence type="ECO:0000256" key="5">
    <source>
        <dbReference type="ARBA" id="ARBA00022554"/>
    </source>
</evidence>
<keyword evidence="4 12" id="KW-0050">Antiport</keyword>
<feature type="transmembrane region" description="Helical" evidence="12">
    <location>
        <begin position="372"/>
        <end position="394"/>
    </location>
</feature>
<feature type="transmembrane region" description="Helical" evidence="12">
    <location>
        <begin position="282"/>
        <end position="306"/>
    </location>
</feature>
<evidence type="ECO:0000256" key="1">
    <source>
        <dbReference type="ARBA" id="ARBA00004128"/>
    </source>
</evidence>
<reference evidence="14 15" key="1">
    <citation type="submission" date="2024-04" db="EMBL/GenBank/DDBJ databases">
        <authorList>
            <person name="Fracassetti M."/>
        </authorList>
    </citation>
    <scope>NUCLEOTIDE SEQUENCE [LARGE SCALE GENOMIC DNA]</scope>
</reference>
<dbReference type="Pfam" id="PF01699">
    <property type="entry name" value="Na_Ca_ex"/>
    <property type="match status" value="2"/>
</dbReference>
<keyword evidence="3 12" id="KW-0813">Transport</keyword>
<feature type="transmembrane region" description="Helical" evidence="12">
    <location>
        <begin position="347"/>
        <end position="366"/>
    </location>
</feature>
<dbReference type="Proteomes" id="UP001497516">
    <property type="component" value="Chromosome 3"/>
</dbReference>
<feature type="transmembrane region" description="Helical" evidence="12">
    <location>
        <begin position="312"/>
        <end position="335"/>
    </location>
</feature>
<dbReference type="EMBL" id="OZ034816">
    <property type="protein sequence ID" value="CAL1374011.1"/>
    <property type="molecule type" value="Genomic_DNA"/>
</dbReference>
<feature type="domain" description="Sodium/calcium exchanger membrane region" evidence="13">
    <location>
        <begin position="62"/>
        <end position="220"/>
    </location>
</feature>
<dbReference type="InterPro" id="IPR044880">
    <property type="entry name" value="NCX_ion-bd_dom_sf"/>
</dbReference>